<feature type="transmembrane region" description="Helical" evidence="2">
    <location>
        <begin position="54"/>
        <end position="73"/>
    </location>
</feature>
<feature type="region of interest" description="Disordered" evidence="1">
    <location>
        <begin position="83"/>
        <end position="131"/>
    </location>
</feature>
<organism evidence="3 4">
    <name type="scientific">Agromyces kandeliae</name>
    <dbReference type="NCBI Taxonomy" id="2666141"/>
    <lineage>
        <taxon>Bacteria</taxon>
        <taxon>Bacillati</taxon>
        <taxon>Actinomycetota</taxon>
        <taxon>Actinomycetes</taxon>
        <taxon>Micrococcales</taxon>
        <taxon>Microbacteriaceae</taxon>
        <taxon>Agromyces</taxon>
    </lineage>
</organism>
<dbReference type="AlphaFoldDB" id="A0A6L5R2Y6"/>
<name>A0A6L5R2Y6_9MICO</name>
<dbReference type="Proteomes" id="UP000476511">
    <property type="component" value="Unassembled WGS sequence"/>
</dbReference>
<reference evidence="3 4" key="1">
    <citation type="submission" date="2019-11" db="EMBL/GenBank/DDBJ databases">
        <title>Agromyces kandeliae sp. nov., isolated from mangrove soil.</title>
        <authorList>
            <person name="Wang R."/>
        </authorList>
    </citation>
    <scope>NUCLEOTIDE SEQUENCE [LARGE SCALE GENOMIC DNA]</scope>
    <source>
        <strain evidence="3 4">Q22</strain>
    </source>
</reference>
<evidence type="ECO:0000313" key="3">
    <source>
        <dbReference type="EMBL" id="MRX43397.1"/>
    </source>
</evidence>
<keyword evidence="2" id="KW-0472">Membrane</keyword>
<protein>
    <submittedName>
        <fullName evidence="3">Uncharacterized protein</fullName>
    </submittedName>
</protein>
<evidence type="ECO:0000256" key="2">
    <source>
        <dbReference type="SAM" id="Phobius"/>
    </source>
</evidence>
<comment type="caution">
    <text evidence="3">The sequence shown here is derived from an EMBL/GenBank/DDBJ whole genome shotgun (WGS) entry which is preliminary data.</text>
</comment>
<sequence length="131" mass="13424">MTHDGGTTDDERRLERRRSRLGVLGIALFVGGPVLGAGLAVVGVVVGLREDPRWALLAVLGLGVGFASTFAGLRMLTRLEQARSVGTSPTGDAPFGEPSEPTDPMAGDVPRPGAGPDQPDSASPGRTGPEP</sequence>
<evidence type="ECO:0000256" key="1">
    <source>
        <dbReference type="SAM" id="MobiDB-lite"/>
    </source>
</evidence>
<evidence type="ECO:0000313" key="4">
    <source>
        <dbReference type="Proteomes" id="UP000476511"/>
    </source>
</evidence>
<feature type="transmembrane region" description="Helical" evidence="2">
    <location>
        <begin position="21"/>
        <end position="48"/>
    </location>
</feature>
<gene>
    <name evidence="3" type="ORF">GJR97_06605</name>
</gene>
<dbReference type="EMBL" id="WKJD01000010">
    <property type="protein sequence ID" value="MRX43397.1"/>
    <property type="molecule type" value="Genomic_DNA"/>
</dbReference>
<dbReference type="RefSeq" id="WP_154345718.1">
    <property type="nucleotide sequence ID" value="NZ_WKJD01000010.1"/>
</dbReference>
<keyword evidence="2" id="KW-1133">Transmembrane helix</keyword>
<proteinExistence type="predicted"/>
<accession>A0A6L5R2Y6</accession>
<keyword evidence="4" id="KW-1185">Reference proteome</keyword>
<keyword evidence="2" id="KW-0812">Transmembrane</keyword>